<dbReference type="Gene3D" id="3.40.50.300">
    <property type="entry name" value="P-loop containing nucleotide triphosphate hydrolases"/>
    <property type="match status" value="1"/>
</dbReference>
<dbReference type="CDD" id="cd00009">
    <property type="entry name" value="AAA"/>
    <property type="match status" value="1"/>
</dbReference>
<dbReference type="Pfam" id="PF25601">
    <property type="entry name" value="AAA_lid_14"/>
    <property type="match status" value="1"/>
</dbReference>
<dbReference type="GO" id="GO:0005524">
    <property type="term" value="F:ATP binding"/>
    <property type="evidence" value="ECO:0007669"/>
    <property type="project" value="UniProtKB-KW"/>
</dbReference>
<dbReference type="InterPro" id="IPR009057">
    <property type="entry name" value="Homeodomain-like_sf"/>
</dbReference>
<dbReference type="InterPro" id="IPR025662">
    <property type="entry name" value="Sigma_54_int_dom_ATP-bd_1"/>
</dbReference>
<dbReference type="SUPFAM" id="SSF52540">
    <property type="entry name" value="P-loop containing nucleoside triphosphate hydrolases"/>
    <property type="match status" value="1"/>
</dbReference>
<dbReference type="InterPro" id="IPR011006">
    <property type="entry name" value="CheY-like_superfamily"/>
</dbReference>
<dbReference type="InterPro" id="IPR002078">
    <property type="entry name" value="Sigma_54_int"/>
</dbReference>
<dbReference type="FunFam" id="3.40.50.300:FF:000006">
    <property type="entry name" value="DNA-binding transcriptional regulator NtrC"/>
    <property type="match status" value="1"/>
</dbReference>
<dbReference type="Gene3D" id="3.40.50.2300">
    <property type="match status" value="1"/>
</dbReference>
<dbReference type="SUPFAM" id="SSF52172">
    <property type="entry name" value="CheY-like"/>
    <property type="match status" value="1"/>
</dbReference>
<evidence type="ECO:0000259" key="7">
    <source>
        <dbReference type="PROSITE" id="PS50045"/>
    </source>
</evidence>
<dbReference type="EMBL" id="CP032869">
    <property type="protein sequence ID" value="AYL94317.1"/>
    <property type="molecule type" value="Genomic_DNA"/>
</dbReference>
<dbReference type="Gene3D" id="1.10.8.60">
    <property type="match status" value="1"/>
</dbReference>
<evidence type="ECO:0000256" key="6">
    <source>
        <dbReference type="PROSITE-ProRule" id="PRU00169"/>
    </source>
</evidence>
<dbReference type="CDD" id="cd17534">
    <property type="entry name" value="REC_DC-like"/>
    <property type="match status" value="1"/>
</dbReference>
<dbReference type="SUPFAM" id="SSF46689">
    <property type="entry name" value="Homeodomain-like"/>
    <property type="match status" value="1"/>
</dbReference>
<dbReference type="InterPro" id="IPR058031">
    <property type="entry name" value="AAA_lid_NorR"/>
</dbReference>
<accession>A0A494VHR9</accession>
<dbReference type="GO" id="GO:0006355">
    <property type="term" value="P:regulation of DNA-templated transcription"/>
    <property type="evidence" value="ECO:0007669"/>
    <property type="project" value="InterPro"/>
</dbReference>
<dbReference type="PROSITE" id="PS00675">
    <property type="entry name" value="SIGMA54_INTERACT_1"/>
    <property type="match status" value="1"/>
</dbReference>
<name>A0A494VHR9_9SPHI</name>
<evidence type="ECO:0000256" key="5">
    <source>
        <dbReference type="ARBA" id="ARBA00023163"/>
    </source>
</evidence>
<evidence type="ECO:0000313" key="9">
    <source>
        <dbReference type="EMBL" id="AYL94317.1"/>
    </source>
</evidence>
<keyword evidence="2" id="KW-0067">ATP-binding</keyword>
<feature type="domain" description="Response regulatory" evidence="8">
    <location>
        <begin position="6"/>
        <end position="120"/>
    </location>
</feature>
<feature type="domain" description="Sigma-54 factor interaction" evidence="7">
    <location>
        <begin position="341"/>
        <end position="570"/>
    </location>
</feature>
<dbReference type="Pfam" id="PF00072">
    <property type="entry name" value="Response_reg"/>
    <property type="match status" value="1"/>
</dbReference>
<keyword evidence="10" id="KW-1185">Reference proteome</keyword>
<evidence type="ECO:0000256" key="1">
    <source>
        <dbReference type="ARBA" id="ARBA00022741"/>
    </source>
</evidence>
<dbReference type="Proteomes" id="UP000270046">
    <property type="component" value="Chromosome"/>
</dbReference>
<dbReference type="SMART" id="SM00448">
    <property type="entry name" value="REC"/>
    <property type="match status" value="1"/>
</dbReference>
<dbReference type="InterPro" id="IPR027417">
    <property type="entry name" value="P-loop_NTPase"/>
</dbReference>
<evidence type="ECO:0000256" key="2">
    <source>
        <dbReference type="ARBA" id="ARBA00022840"/>
    </source>
</evidence>
<dbReference type="SMART" id="SM00382">
    <property type="entry name" value="AAA"/>
    <property type="match status" value="1"/>
</dbReference>
<keyword evidence="1" id="KW-0547">Nucleotide-binding</keyword>
<dbReference type="RefSeq" id="WP_119408036.1">
    <property type="nucleotide sequence ID" value="NZ_CP032869.1"/>
</dbReference>
<dbReference type="AlphaFoldDB" id="A0A494VHR9"/>
<evidence type="ECO:0000256" key="4">
    <source>
        <dbReference type="ARBA" id="ARBA00023125"/>
    </source>
</evidence>
<evidence type="ECO:0000313" key="10">
    <source>
        <dbReference type="Proteomes" id="UP000270046"/>
    </source>
</evidence>
<gene>
    <name evidence="9" type="ORF">HYN43_002965</name>
</gene>
<reference evidence="9 10" key="1">
    <citation type="submission" date="2018-10" db="EMBL/GenBank/DDBJ databases">
        <title>Genome sequencing of Mucilaginibacter sp. HYN0043.</title>
        <authorList>
            <person name="Kim M."/>
            <person name="Yi H."/>
        </authorList>
    </citation>
    <scope>NUCLEOTIDE SEQUENCE [LARGE SCALE GENOMIC DNA]</scope>
    <source>
        <strain evidence="9 10">HYN0043</strain>
    </source>
</reference>
<dbReference type="KEGG" id="muh:HYN43_002965"/>
<keyword evidence="4" id="KW-0238">DNA-binding</keyword>
<organism evidence="9 10">
    <name type="scientific">Mucilaginibacter celer</name>
    <dbReference type="NCBI Taxonomy" id="2305508"/>
    <lineage>
        <taxon>Bacteria</taxon>
        <taxon>Pseudomonadati</taxon>
        <taxon>Bacteroidota</taxon>
        <taxon>Sphingobacteriia</taxon>
        <taxon>Sphingobacteriales</taxon>
        <taxon>Sphingobacteriaceae</taxon>
        <taxon>Mucilaginibacter</taxon>
    </lineage>
</organism>
<dbReference type="Gene3D" id="1.10.10.60">
    <property type="entry name" value="Homeodomain-like"/>
    <property type="match status" value="1"/>
</dbReference>
<dbReference type="PANTHER" id="PTHR32071">
    <property type="entry name" value="TRANSCRIPTIONAL REGULATORY PROTEIN"/>
    <property type="match status" value="1"/>
</dbReference>
<dbReference type="PROSITE" id="PS00688">
    <property type="entry name" value="SIGMA54_INTERACT_3"/>
    <property type="match status" value="1"/>
</dbReference>
<dbReference type="InterPro" id="IPR003593">
    <property type="entry name" value="AAA+_ATPase"/>
</dbReference>
<dbReference type="InterPro" id="IPR001789">
    <property type="entry name" value="Sig_transdc_resp-reg_receiver"/>
</dbReference>
<dbReference type="PROSITE" id="PS50110">
    <property type="entry name" value="RESPONSE_REGULATORY"/>
    <property type="match status" value="1"/>
</dbReference>
<dbReference type="PROSITE" id="PS50045">
    <property type="entry name" value="SIGMA54_INTERACT_4"/>
    <property type="match status" value="1"/>
</dbReference>
<dbReference type="GO" id="GO:0003677">
    <property type="term" value="F:DNA binding"/>
    <property type="evidence" value="ECO:0007669"/>
    <property type="project" value="UniProtKB-KW"/>
</dbReference>
<protein>
    <submittedName>
        <fullName evidence="9">Response regulator</fullName>
    </submittedName>
</protein>
<sequence length="654" mass="72870">MKMNGKILIVEDEFIIAEDLRKILEKAGYEISGIAPSVPKALEIIKLKRPAWVFVDIQLTGKLTGLDLAASLNEMEIPFIYVSANSNQGVLELAKATKPYGFMVKPFREKDVLVALDIAIYRHENNLESKLVKEVALQGEVLQILESRNDWQTKIMAILASFHNHIPFDYFAVCWDDENRGNNGMAYLKEDGDIFQFLSIEQLASRIGKTREDLLTAKSKGIVPKDAIFYGGPDFEQMLDQNPFRKLISREFELGSILLQPVSLPVSGKLLFSFYNRDGKAYKQEHVAWLERLQLLLIQIGDKLLSHQQSPEIPNPMIADPREAVEEPVIEIIDRSEELGLVGSSEAFDKIKEQLKVVAPFDISVLILGESGTGKERVAQAIHRISDRRTKPLVKVNCGAIPAALMESELFGHEKGAFTSAVNRRIGKFEEAIGGTIFLDEIGELPLDLQVKLLCVLQEKEIVRVGGSQVIKTDVRVIAATNRNLEKEVAEGRFRLDLYYRLNVFPLTLPPLRRRKEDIAALSAYFLKALSKKMGKTVTSMSEQVGYALQAYEWPGNIRELENILERGILLSAGSVLTHVDLPEKTLQDAAAAGGGEQGVKTYKEMEKEYIFSVLKKCGGRIGGPGGAAEMLDLAPTTLISKMNKLGIVKKFTT</sequence>
<evidence type="ECO:0000256" key="3">
    <source>
        <dbReference type="ARBA" id="ARBA00023015"/>
    </source>
</evidence>
<keyword evidence="3" id="KW-0805">Transcription regulation</keyword>
<keyword evidence="6" id="KW-0597">Phosphoprotein</keyword>
<dbReference type="GO" id="GO:0000160">
    <property type="term" value="P:phosphorelay signal transduction system"/>
    <property type="evidence" value="ECO:0007669"/>
    <property type="project" value="InterPro"/>
</dbReference>
<dbReference type="OrthoDB" id="9767722at2"/>
<dbReference type="Pfam" id="PF00158">
    <property type="entry name" value="Sigma54_activat"/>
    <property type="match status" value="1"/>
</dbReference>
<keyword evidence="5" id="KW-0804">Transcription</keyword>
<proteinExistence type="predicted"/>
<dbReference type="PANTHER" id="PTHR32071:SF117">
    <property type="entry name" value="PTS-DEPENDENT DIHYDROXYACETONE KINASE OPERON REGULATORY PROTEIN-RELATED"/>
    <property type="match status" value="1"/>
</dbReference>
<evidence type="ECO:0000259" key="8">
    <source>
        <dbReference type="PROSITE" id="PS50110"/>
    </source>
</evidence>
<feature type="modified residue" description="4-aspartylphosphate" evidence="6">
    <location>
        <position position="56"/>
    </location>
</feature>
<dbReference type="InterPro" id="IPR025944">
    <property type="entry name" value="Sigma_54_int_dom_CS"/>
</dbReference>